<proteinExistence type="predicted"/>
<dbReference type="EMBL" id="CAJVPT010012236">
    <property type="protein sequence ID" value="CAG8585814.1"/>
    <property type="molecule type" value="Genomic_DNA"/>
</dbReference>
<organism evidence="1 2">
    <name type="scientific">Acaulospora colombiana</name>
    <dbReference type="NCBI Taxonomy" id="27376"/>
    <lineage>
        <taxon>Eukaryota</taxon>
        <taxon>Fungi</taxon>
        <taxon>Fungi incertae sedis</taxon>
        <taxon>Mucoromycota</taxon>
        <taxon>Glomeromycotina</taxon>
        <taxon>Glomeromycetes</taxon>
        <taxon>Diversisporales</taxon>
        <taxon>Acaulosporaceae</taxon>
        <taxon>Acaulospora</taxon>
    </lineage>
</organism>
<accession>A0ACA9MEA4</accession>
<name>A0ACA9MEA4_9GLOM</name>
<sequence length="150" mass="16942">SQGSTDTNIELSRNVGPIVLEFHDKPQSCAVVYPSTPPRLLLVRRDPVLLPRKKRLYEARLVNAVNTVLVEAQLKFQKPSFNLRNRRRERLNRIEQHPSRPFPIGRSGLKPSNGPSVYNKRRASNQGYNAGGLLVNTSLILGPRIAWLLV</sequence>
<protein>
    <submittedName>
        <fullName evidence="1">10833_t:CDS:1</fullName>
    </submittedName>
</protein>
<keyword evidence="2" id="KW-1185">Reference proteome</keyword>
<evidence type="ECO:0000313" key="2">
    <source>
        <dbReference type="Proteomes" id="UP000789525"/>
    </source>
</evidence>
<comment type="caution">
    <text evidence="1">The sequence shown here is derived from an EMBL/GenBank/DDBJ whole genome shotgun (WGS) entry which is preliminary data.</text>
</comment>
<reference evidence="1" key="1">
    <citation type="submission" date="2021-06" db="EMBL/GenBank/DDBJ databases">
        <authorList>
            <person name="Kallberg Y."/>
            <person name="Tangrot J."/>
            <person name="Rosling A."/>
        </authorList>
    </citation>
    <scope>NUCLEOTIDE SEQUENCE</scope>
    <source>
        <strain evidence="1">CL356</strain>
    </source>
</reference>
<dbReference type="Proteomes" id="UP000789525">
    <property type="component" value="Unassembled WGS sequence"/>
</dbReference>
<gene>
    <name evidence="1" type="ORF">ACOLOM_LOCUS6136</name>
</gene>
<evidence type="ECO:0000313" key="1">
    <source>
        <dbReference type="EMBL" id="CAG8585814.1"/>
    </source>
</evidence>
<feature type="non-terminal residue" evidence="1">
    <location>
        <position position="1"/>
    </location>
</feature>